<dbReference type="PROSITE" id="PS51462">
    <property type="entry name" value="NUDIX"/>
    <property type="match status" value="1"/>
</dbReference>
<evidence type="ECO:0000259" key="4">
    <source>
        <dbReference type="PROSITE" id="PS51462"/>
    </source>
</evidence>
<comment type="similarity">
    <text evidence="3">Belongs to the Nudix hydrolase family.</text>
</comment>
<dbReference type="GO" id="GO:0019693">
    <property type="term" value="P:ribose phosphate metabolic process"/>
    <property type="evidence" value="ECO:0007669"/>
    <property type="project" value="TreeGrafter"/>
</dbReference>
<dbReference type="InterPro" id="IPR020084">
    <property type="entry name" value="NUDIX_hydrolase_CS"/>
</dbReference>
<keyword evidence="2 3" id="KW-0378">Hydrolase</keyword>
<evidence type="ECO:0000313" key="5">
    <source>
        <dbReference type="EMBL" id="EHO17220.1"/>
    </source>
</evidence>
<dbReference type="Proteomes" id="UP000018466">
    <property type="component" value="Unassembled WGS sequence"/>
</dbReference>
<dbReference type="GO" id="GO:0006753">
    <property type="term" value="P:nucleoside phosphate metabolic process"/>
    <property type="evidence" value="ECO:0007669"/>
    <property type="project" value="TreeGrafter"/>
</dbReference>
<dbReference type="InterPro" id="IPR000086">
    <property type="entry name" value="NUDIX_hydrolase_dom"/>
</dbReference>
<keyword evidence="6" id="KW-1185">Reference proteome</keyword>
<protein>
    <recommendedName>
        <fullName evidence="4">Nudix hydrolase domain-containing protein</fullName>
    </recommendedName>
</protein>
<gene>
    <name evidence="5" type="ORF">HMPREF9623_00819</name>
</gene>
<dbReference type="GO" id="GO:0016462">
    <property type="term" value="F:pyrophosphatase activity"/>
    <property type="evidence" value="ECO:0007669"/>
    <property type="project" value="UniProtKB-ARBA"/>
</dbReference>
<evidence type="ECO:0000256" key="1">
    <source>
        <dbReference type="ARBA" id="ARBA00001946"/>
    </source>
</evidence>
<dbReference type="RefSeq" id="WP_009532652.1">
    <property type="nucleotide sequence ID" value="NZ_JH590862.1"/>
</dbReference>
<organism evidence="5 6">
    <name type="scientific">Stomatobaculum longum</name>
    <dbReference type="NCBI Taxonomy" id="796942"/>
    <lineage>
        <taxon>Bacteria</taxon>
        <taxon>Bacillati</taxon>
        <taxon>Bacillota</taxon>
        <taxon>Clostridia</taxon>
        <taxon>Lachnospirales</taxon>
        <taxon>Lachnospiraceae</taxon>
        <taxon>Stomatobaculum</taxon>
    </lineage>
</organism>
<name>A0AA37DGK5_9FIRM</name>
<dbReference type="SUPFAM" id="SSF55811">
    <property type="entry name" value="Nudix"/>
    <property type="match status" value="1"/>
</dbReference>
<evidence type="ECO:0000256" key="2">
    <source>
        <dbReference type="ARBA" id="ARBA00022801"/>
    </source>
</evidence>
<dbReference type="Pfam" id="PF00293">
    <property type="entry name" value="NUDIX"/>
    <property type="match status" value="1"/>
</dbReference>
<dbReference type="PRINTS" id="PR00502">
    <property type="entry name" value="NUDIXFAMILY"/>
</dbReference>
<dbReference type="PROSITE" id="PS00893">
    <property type="entry name" value="NUDIX_BOX"/>
    <property type="match status" value="1"/>
</dbReference>
<reference evidence="5 6" key="1">
    <citation type="submission" date="2011-10" db="EMBL/GenBank/DDBJ databases">
        <title>The Genome Sequence of Lachnospiraceae bacterium ACC2.</title>
        <authorList>
            <consortium name="The Broad Institute Genome Sequencing Platform"/>
            <person name="Earl A."/>
            <person name="Ward D."/>
            <person name="Feldgarden M."/>
            <person name="Gevers D."/>
            <person name="Sizova M."/>
            <person name="Hazen A."/>
            <person name="Epstein S."/>
            <person name="Young S.K."/>
            <person name="Zeng Q."/>
            <person name="Gargeya S."/>
            <person name="Fitzgerald M."/>
            <person name="Haas B."/>
            <person name="Abouelleil A."/>
            <person name="Alvarado L."/>
            <person name="Arachchi H.M."/>
            <person name="Berlin A."/>
            <person name="Brown A."/>
            <person name="Chapman S.B."/>
            <person name="Chen Z."/>
            <person name="Dunbar C."/>
            <person name="Freedman E."/>
            <person name="Gearin G."/>
            <person name="Goldberg J."/>
            <person name="Griggs A."/>
            <person name="Gujja S."/>
            <person name="Heiman D."/>
            <person name="Howarth C."/>
            <person name="Larson L."/>
            <person name="Lui A."/>
            <person name="MacDonald P.J.P."/>
            <person name="Montmayeur A."/>
            <person name="Murphy C."/>
            <person name="Neiman D."/>
            <person name="Pearson M."/>
            <person name="Priest M."/>
            <person name="Roberts A."/>
            <person name="Saif S."/>
            <person name="Shea T."/>
            <person name="Shenoy N."/>
            <person name="Sisk P."/>
            <person name="Stolte C."/>
            <person name="Sykes S."/>
            <person name="Wortman J."/>
            <person name="Nusbaum C."/>
            <person name="Birren B."/>
        </authorList>
    </citation>
    <scope>NUCLEOTIDE SEQUENCE [LARGE SCALE GENOMIC DNA]</scope>
    <source>
        <strain evidence="5 6">ACC2</strain>
    </source>
</reference>
<dbReference type="InterPro" id="IPR015797">
    <property type="entry name" value="NUDIX_hydrolase-like_dom_sf"/>
</dbReference>
<accession>A0AA37DGK5</accession>
<evidence type="ECO:0000256" key="3">
    <source>
        <dbReference type="RuleBase" id="RU003476"/>
    </source>
</evidence>
<dbReference type="Gene3D" id="3.90.79.10">
    <property type="entry name" value="Nucleoside Triphosphate Pyrophosphohydrolase"/>
    <property type="match status" value="1"/>
</dbReference>
<dbReference type="InterPro" id="IPR020476">
    <property type="entry name" value="Nudix_hydrolase"/>
</dbReference>
<comment type="caution">
    <text evidence="5">The sequence shown here is derived from an EMBL/GenBank/DDBJ whole genome shotgun (WGS) entry which is preliminary data.</text>
</comment>
<dbReference type="EMBL" id="AGEL01000006">
    <property type="protein sequence ID" value="EHO17220.1"/>
    <property type="molecule type" value="Genomic_DNA"/>
</dbReference>
<feature type="domain" description="Nudix hydrolase" evidence="4">
    <location>
        <begin position="43"/>
        <end position="183"/>
    </location>
</feature>
<sequence length="183" mass="20929">MDENLRWEKLEDKIIRKDRWVDFREATYRMPNGNTVAPFYHYTGRDFVVIAAIDKQGKYICVRQFRVGIDEVTTEFPAGGIEAGETPRDAAKRELREETGSVAARWTDLGSLYANPTMGTSRAHCFLAEDCETVTAQELDATECVVYLHLGESELRRAIEDGSFAQAVHLVLYYRVKELREGR</sequence>
<proteinExistence type="inferred from homology"/>
<evidence type="ECO:0000313" key="6">
    <source>
        <dbReference type="Proteomes" id="UP000018466"/>
    </source>
</evidence>
<dbReference type="AlphaFoldDB" id="A0AA37DGK5"/>
<comment type="cofactor">
    <cofactor evidence="1">
        <name>Mg(2+)</name>
        <dbReference type="ChEBI" id="CHEBI:18420"/>
    </cofactor>
</comment>
<dbReference type="GeneID" id="86940594"/>
<dbReference type="CDD" id="cd03424">
    <property type="entry name" value="NUDIX_ADPRase_Nudt5_UGPPase_Nudt14"/>
    <property type="match status" value="1"/>
</dbReference>
<dbReference type="PANTHER" id="PTHR11839:SF18">
    <property type="entry name" value="NUDIX HYDROLASE DOMAIN-CONTAINING PROTEIN"/>
    <property type="match status" value="1"/>
</dbReference>
<dbReference type="PANTHER" id="PTHR11839">
    <property type="entry name" value="UDP/ADP-SUGAR PYROPHOSPHATASE"/>
    <property type="match status" value="1"/>
</dbReference>